<feature type="compositionally biased region" description="Basic and acidic residues" evidence="1">
    <location>
        <begin position="21"/>
        <end position="38"/>
    </location>
</feature>
<feature type="region of interest" description="Disordered" evidence="1">
    <location>
        <begin position="363"/>
        <end position="401"/>
    </location>
</feature>
<feature type="region of interest" description="Disordered" evidence="1">
    <location>
        <begin position="477"/>
        <end position="506"/>
    </location>
</feature>
<feature type="compositionally biased region" description="Polar residues" evidence="1">
    <location>
        <begin position="307"/>
        <end position="321"/>
    </location>
</feature>
<dbReference type="KEGG" id="bgh:BDBG_04471"/>
<feature type="compositionally biased region" description="Low complexity" evidence="1">
    <location>
        <begin position="44"/>
        <end position="63"/>
    </location>
</feature>
<organism evidence="2 3">
    <name type="scientific">Blastomyces gilchristii (strain SLH14081)</name>
    <name type="common">Blastomyces dermatitidis</name>
    <dbReference type="NCBI Taxonomy" id="559298"/>
    <lineage>
        <taxon>Eukaryota</taxon>
        <taxon>Fungi</taxon>
        <taxon>Dikarya</taxon>
        <taxon>Ascomycota</taxon>
        <taxon>Pezizomycotina</taxon>
        <taxon>Eurotiomycetes</taxon>
        <taxon>Eurotiomycetidae</taxon>
        <taxon>Onygenales</taxon>
        <taxon>Ajellomycetaceae</taxon>
        <taxon>Blastomyces</taxon>
    </lineage>
</organism>
<dbReference type="OrthoDB" id="432544at2759"/>
<keyword evidence="3" id="KW-1185">Reference proteome</keyword>
<feature type="compositionally biased region" description="Polar residues" evidence="1">
    <location>
        <begin position="64"/>
        <end position="78"/>
    </location>
</feature>
<reference evidence="3" key="1">
    <citation type="journal article" date="2015" name="PLoS Genet.">
        <title>The dynamic genome and transcriptome of the human fungal pathogen Blastomyces and close relative Emmonsia.</title>
        <authorList>
            <person name="Munoz J.F."/>
            <person name="Gauthier G.M."/>
            <person name="Desjardins C.A."/>
            <person name="Gallo J.E."/>
            <person name="Holder J."/>
            <person name="Sullivan T.D."/>
            <person name="Marty A.J."/>
            <person name="Carmen J.C."/>
            <person name="Chen Z."/>
            <person name="Ding L."/>
            <person name="Gujja S."/>
            <person name="Magrini V."/>
            <person name="Misas E."/>
            <person name="Mitreva M."/>
            <person name="Priest M."/>
            <person name="Saif S."/>
            <person name="Whiston E.A."/>
            <person name="Young S."/>
            <person name="Zeng Q."/>
            <person name="Goldman W.E."/>
            <person name="Mardis E.R."/>
            <person name="Taylor J.W."/>
            <person name="McEwen J.G."/>
            <person name="Clay O.K."/>
            <person name="Klein B.S."/>
            <person name="Cuomo C.A."/>
        </authorList>
    </citation>
    <scope>NUCLEOTIDE SEQUENCE [LARGE SCALE GENOMIC DNA]</scope>
    <source>
        <strain evidence="3">SLH14081</strain>
    </source>
</reference>
<feature type="compositionally biased region" description="Basic and acidic residues" evidence="1">
    <location>
        <begin position="273"/>
        <end position="291"/>
    </location>
</feature>
<protein>
    <submittedName>
        <fullName evidence="2">Uncharacterized protein</fullName>
    </submittedName>
</protein>
<feature type="compositionally biased region" description="Low complexity" evidence="1">
    <location>
        <begin position="579"/>
        <end position="592"/>
    </location>
</feature>
<dbReference type="STRING" id="559298.A0A179UNR6"/>
<dbReference type="AlphaFoldDB" id="A0A179UNR6"/>
<dbReference type="GeneID" id="8504454"/>
<feature type="region of interest" description="Disordered" evidence="1">
    <location>
        <begin position="1"/>
        <end position="331"/>
    </location>
</feature>
<proteinExistence type="predicted"/>
<name>A0A179UNR6_BLAGS</name>
<feature type="compositionally biased region" description="Low complexity" evidence="1">
    <location>
        <begin position="488"/>
        <end position="504"/>
    </location>
</feature>
<feature type="compositionally biased region" description="Low complexity" evidence="1">
    <location>
        <begin position="127"/>
        <end position="140"/>
    </location>
</feature>
<dbReference type="VEuPathDB" id="FungiDB:BDBG_04471"/>
<sequence>MPIPTRRLSLREPRIGQQRKPPPDLDREATIPEIESPRPTKPRSNTVSSTATTSSSALISAPTRSSNLSSHNQPTSGLPQPATTTTAQTNSRGNGGNGGDGTRAARRRSLLPQRSSWQKGGAGGVLSGRSQLQLQDSQLQRLRDAHTQEAQAPAPKSPVLARHVETSAPAPDHGQPPPPLSPSKLSRPATSPTRAQAAGMSRLERPGSANAPKLDASKPLDGPPPGSERPESSSTTSSQLSRPQSGHILTKAQRPRSSSTITQGSRPQSKPTQRIERPERPGSGHRPKPDAPRPQPANATRLERSASLRQPITSRVTTTANHSRHQSHLVGLTKGYAGVKQGEGSTSPTPSFKVNKPQFSTFQQHFSPKKGPKTKPPIPPALTSPTTATATATATGTGNEPSTPIHPHIAALQVELLQLHLLHADSILARREWESSAEQQLHKQHKSVVSKYRTLLAQEQAAQRHINNLALNKLAADNKTHTSRSTRNNNYNYNYNNSSSSSSSPYDFSQQIQVLSRVIQDVATLTDIHGGRYISCVRTFEKWFEHVARVRQGRTGSQNPARSQEPALNKYGDDDDADQGSNNNNDNDNSKSSCEYEFIDSLSFKWKEEVAALGVKLELCARELDCLDVDVDVVNGRMADGQQAKGVDSDVSMHSEGGDGCPPSSALVRAVRGHKMLLASMIDELEVMSAVEADVGKLERLWLRGTVDRLDSGGGVATTTIASGGKEARRPVWVVG</sequence>
<feature type="compositionally biased region" description="Polar residues" evidence="1">
    <location>
        <begin position="255"/>
        <end position="272"/>
    </location>
</feature>
<feature type="compositionally biased region" description="Low complexity" evidence="1">
    <location>
        <begin position="232"/>
        <end position="245"/>
    </location>
</feature>
<feature type="region of interest" description="Disordered" evidence="1">
    <location>
        <begin position="552"/>
        <end position="592"/>
    </location>
</feature>
<accession>A0A179UNR6</accession>
<dbReference type="RefSeq" id="XP_002624607.1">
    <property type="nucleotide sequence ID" value="XM_002624561.2"/>
</dbReference>
<gene>
    <name evidence="2" type="ORF">BDBG_04471</name>
</gene>
<dbReference type="Proteomes" id="UP000002038">
    <property type="component" value="Unassembled WGS sequence"/>
</dbReference>
<evidence type="ECO:0000313" key="2">
    <source>
        <dbReference type="EMBL" id="OAT08869.1"/>
    </source>
</evidence>
<dbReference type="EMBL" id="GG657456">
    <property type="protein sequence ID" value="OAT08869.1"/>
    <property type="molecule type" value="Genomic_DNA"/>
</dbReference>
<evidence type="ECO:0000313" key="3">
    <source>
        <dbReference type="Proteomes" id="UP000002038"/>
    </source>
</evidence>
<feature type="compositionally biased region" description="Low complexity" evidence="1">
    <location>
        <begin position="79"/>
        <end position="92"/>
    </location>
</feature>
<evidence type="ECO:0000256" key="1">
    <source>
        <dbReference type="SAM" id="MobiDB-lite"/>
    </source>
</evidence>
<feature type="compositionally biased region" description="Low complexity" evidence="1">
    <location>
        <begin position="383"/>
        <end position="397"/>
    </location>
</feature>